<dbReference type="Gene3D" id="1.10.287.570">
    <property type="entry name" value="Helical hairpin bin"/>
    <property type="match status" value="1"/>
</dbReference>
<reference evidence="18" key="1">
    <citation type="submission" date="2025-08" db="UniProtKB">
        <authorList>
            <consortium name="Ensembl"/>
        </authorList>
    </citation>
    <scope>IDENTIFICATION</scope>
</reference>
<feature type="transmembrane region" description="Helical" evidence="14">
    <location>
        <begin position="913"/>
        <end position="944"/>
    </location>
</feature>
<keyword evidence="11" id="KW-1015">Disulfide bond</keyword>
<feature type="compositionally biased region" description="Basic residues" evidence="15">
    <location>
        <begin position="47"/>
        <end position="63"/>
    </location>
</feature>
<evidence type="ECO:0000259" key="16">
    <source>
        <dbReference type="Pfam" id="PF00955"/>
    </source>
</evidence>
<dbReference type="GO" id="GO:0005452">
    <property type="term" value="F:solute:inorganic anion antiporter activity"/>
    <property type="evidence" value="ECO:0007669"/>
    <property type="project" value="InterPro"/>
</dbReference>
<feature type="transmembrane region" description="Helical" evidence="14">
    <location>
        <begin position="522"/>
        <end position="545"/>
    </location>
</feature>
<feature type="region of interest" description="Disordered" evidence="15">
    <location>
        <begin position="40"/>
        <end position="84"/>
    </location>
</feature>
<dbReference type="GO" id="GO:0016323">
    <property type="term" value="C:basolateral plasma membrane"/>
    <property type="evidence" value="ECO:0007669"/>
    <property type="project" value="UniProtKB-SubCell"/>
</dbReference>
<dbReference type="Pfam" id="PF07565">
    <property type="entry name" value="Band_3_cyto"/>
    <property type="match status" value="2"/>
</dbReference>
<organism evidence="18 19">
    <name type="scientific">Sander lucioperca</name>
    <name type="common">Pike-perch</name>
    <name type="synonym">Perca lucioperca</name>
    <dbReference type="NCBI Taxonomy" id="283035"/>
    <lineage>
        <taxon>Eukaryota</taxon>
        <taxon>Metazoa</taxon>
        <taxon>Chordata</taxon>
        <taxon>Craniata</taxon>
        <taxon>Vertebrata</taxon>
        <taxon>Euteleostomi</taxon>
        <taxon>Actinopterygii</taxon>
        <taxon>Neopterygii</taxon>
        <taxon>Teleostei</taxon>
        <taxon>Neoteleostei</taxon>
        <taxon>Acanthomorphata</taxon>
        <taxon>Eupercaria</taxon>
        <taxon>Perciformes</taxon>
        <taxon>Percoidei</taxon>
        <taxon>Percidae</taxon>
        <taxon>Luciopercinae</taxon>
        <taxon>Sander</taxon>
    </lineage>
</organism>
<evidence type="ECO:0000256" key="11">
    <source>
        <dbReference type="ARBA" id="ARBA00023157"/>
    </source>
</evidence>
<feature type="transmembrane region" description="Helical" evidence="14">
    <location>
        <begin position="552"/>
        <end position="570"/>
    </location>
</feature>
<evidence type="ECO:0000256" key="9">
    <source>
        <dbReference type="ARBA" id="ARBA00023065"/>
    </source>
</evidence>
<evidence type="ECO:0000256" key="5">
    <source>
        <dbReference type="ARBA" id="ARBA00022475"/>
    </source>
</evidence>
<feature type="domain" description="Bicarbonate transporter-like transmembrane" evidence="16">
    <location>
        <begin position="417"/>
        <end position="963"/>
    </location>
</feature>
<dbReference type="InterPro" id="IPR003024">
    <property type="entry name" value="Na/HCO3_transpt"/>
</dbReference>
<feature type="transmembrane region" description="Helical" evidence="14">
    <location>
        <begin position="862"/>
        <end position="881"/>
    </location>
</feature>
<proteinExistence type="inferred from homology"/>
<comment type="similarity">
    <text evidence="3 14">Belongs to the anion exchanger (TC 2.A.31) family.</text>
</comment>
<feature type="domain" description="Band 3 cytoplasmic" evidence="17">
    <location>
        <begin position="100"/>
        <end position="234"/>
    </location>
</feature>
<evidence type="ECO:0000256" key="12">
    <source>
        <dbReference type="ARBA" id="ARBA00023180"/>
    </source>
</evidence>
<evidence type="ECO:0000313" key="19">
    <source>
        <dbReference type="Proteomes" id="UP000694568"/>
    </source>
</evidence>
<feature type="transmembrane region" description="Helical" evidence="14">
    <location>
        <begin position="650"/>
        <end position="668"/>
    </location>
</feature>
<dbReference type="FunFam" id="3.40.930.10:FF:000001">
    <property type="entry name" value="Anion exchange protein"/>
    <property type="match status" value="1"/>
</dbReference>
<dbReference type="PRINTS" id="PR01232">
    <property type="entry name" value="NAHCO3TRSPRT"/>
</dbReference>
<keyword evidence="5" id="KW-1003">Cell membrane</keyword>
<feature type="transmembrane region" description="Helical" evidence="14">
    <location>
        <begin position="736"/>
        <end position="755"/>
    </location>
</feature>
<keyword evidence="9 14" id="KW-0406">Ion transport</keyword>
<evidence type="ECO:0000256" key="14">
    <source>
        <dbReference type="RuleBase" id="RU362035"/>
    </source>
</evidence>
<comment type="subcellular location">
    <subcellularLocation>
        <location evidence="1">Apical cell membrane</location>
    </subcellularLocation>
    <subcellularLocation>
        <location evidence="2">Basolateral cell membrane</location>
        <topology evidence="2">Multi-pass membrane protein</topology>
    </subcellularLocation>
    <subcellularLocation>
        <location evidence="14">Membrane</location>
        <topology evidence="14">Multi-pass membrane protein</topology>
    </subcellularLocation>
</comment>
<feature type="transmembrane region" description="Helical" evidence="14">
    <location>
        <begin position="836"/>
        <end position="855"/>
    </location>
</feature>
<dbReference type="GO" id="GO:0016324">
    <property type="term" value="C:apical plasma membrane"/>
    <property type="evidence" value="ECO:0007669"/>
    <property type="project" value="UniProtKB-SubCell"/>
</dbReference>
<dbReference type="Proteomes" id="UP000694568">
    <property type="component" value="Unplaced"/>
</dbReference>
<gene>
    <name evidence="18" type="primary">LOC116051190</name>
</gene>
<keyword evidence="7 14" id="KW-1133">Transmembrane helix</keyword>
<evidence type="ECO:0000256" key="13">
    <source>
        <dbReference type="ARBA" id="ARBA00023201"/>
    </source>
</evidence>
<keyword evidence="8" id="KW-0915">Sodium</keyword>
<feature type="compositionally biased region" description="Basic and acidic residues" evidence="15">
    <location>
        <begin position="64"/>
        <end position="75"/>
    </location>
</feature>
<evidence type="ECO:0000259" key="17">
    <source>
        <dbReference type="Pfam" id="PF07565"/>
    </source>
</evidence>
<feature type="transmembrane region" description="Helical" evidence="14">
    <location>
        <begin position="480"/>
        <end position="502"/>
    </location>
</feature>
<dbReference type="PRINTS" id="PR01231">
    <property type="entry name" value="HCO3TRNSPORT"/>
</dbReference>
<keyword evidence="10 14" id="KW-0472">Membrane</keyword>
<protein>
    <recommendedName>
        <fullName evidence="14">Anion exchange protein</fullName>
    </recommendedName>
</protein>
<dbReference type="SUPFAM" id="SSF55804">
    <property type="entry name" value="Phoshotransferase/anion transport protein"/>
    <property type="match status" value="1"/>
</dbReference>
<evidence type="ECO:0000256" key="15">
    <source>
        <dbReference type="SAM" id="MobiDB-lite"/>
    </source>
</evidence>
<feature type="domain" description="Band 3 cytoplasmic" evidence="17">
    <location>
        <begin position="252"/>
        <end position="369"/>
    </location>
</feature>
<evidence type="ECO:0000256" key="6">
    <source>
        <dbReference type="ARBA" id="ARBA00022692"/>
    </source>
</evidence>
<dbReference type="Pfam" id="PF00955">
    <property type="entry name" value="HCO3_cotransp"/>
    <property type="match status" value="1"/>
</dbReference>
<dbReference type="PANTHER" id="PTHR11453:SF105">
    <property type="entry name" value="SODIUM BICARBONATE COTRANSPORTER 3"/>
    <property type="match status" value="1"/>
</dbReference>
<dbReference type="NCBIfam" id="TIGR00834">
    <property type="entry name" value="ae"/>
    <property type="match status" value="1"/>
</dbReference>
<dbReference type="InterPro" id="IPR011531">
    <property type="entry name" value="HCO3_transpt-like_TM_dom"/>
</dbReference>
<keyword evidence="4 14" id="KW-0813">Transport</keyword>
<evidence type="ECO:0000256" key="10">
    <source>
        <dbReference type="ARBA" id="ARBA00023136"/>
    </source>
</evidence>
<sequence length="996" mass="111770">MSLGHDEEAVLDQGKTSSTLNTNFEKEELESHRAVYVGVHVPLGRESRRRHRHRGHRHHRKRRDRADREDGRESPSNDTPSQRVQFILGTEDADEEHIPHDLFTELDEIAFRDGDFQEWKEMARWLKFEEDVEDGGERWSKPYVATLSLHSLFELRSCILNGTVLLDMRANTIEEIADMVIDSMLASGQLEEGVREKVKEAMLRRHHHQSEKKLSNRIPLVRSFADIGKKHSDSYLLDRNVCSNLSLSAVFVDMNFMKKIPPGAEASNVLVGEVDFLERPIIAFVRLSPAMLLTGLTEVPVPTRFLFLLLGPFGKGPQYHEIGRSIATLMTDEIFHDVAYKAKDRIDLLSGIDEFLDQVTVLPPGEWDPTIRIEPPKSVPSQEKRKMASAANGSAHVYDSIKEAEHQTGPELQRTGRIFGGLVNDVRRKTPFLWSDIRDAVSLQCLASVLFLYCACMSPVITFGGLLGEATKGNISAIESLFGASLTGVAYSLFAGQPLTILGSTVRFCDYGLSYLSLRTSIGLWTAFLCLLLVATDASSLVCYITRFTEEAFASLICIIFIYEALEKLVQLGELYPINMHSALDNLTFYTCQCSAPANASAEVLQTWSQKNVTSESIEWGELTVKDCVDLHGEFVGSACSHEGPYVPDVLFWSVILFFTTFFLSSFLKQFKTKRYFPTKVRSSISDFAVFLTIMIMVLVDYLVGIPSPKLNVPDRFEPTSSTRGWLISPLGPNPWWTLLAAAVPALLCTILIFMDQQITAVIVNRKENKLKKGCGYHLDLLVVAVMLGVCSIMGLPWFVAATVLSISHVNSLKLESECAAPGEQPKFLGIREQRVTGFMIFVLMGCSVFMTSVLKFIPMPVLYGVFLYMGVSSLKGIQLFDRIKLFGMPAKHQPDLIYLRYVPLWKVHVFTVLQLTCLIVLWTIKASAAAVVFPMMVLALVFIRKLLDFCFTKKELSWLDDLIRRIKGLVLSNENGPTRGEAPRMHLKISLHAIG</sequence>
<dbReference type="InterPro" id="IPR016152">
    <property type="entry name" value="PTrfase/Anion_transptr"/>
</dbReference>
<dbReference type="GO" id="GO:0051453">
    <property type="term" value="P:regulation of intracellular pH"/>
    <property type="evidence" value="ECO:0007669"/>
    <property type="project" value="TreeGrafter"/>
</dbReference>
<keyword evidence="19" id="KW-1185">Reference proteome</keyword>
<evidence type="ECO:0000256" key="1">
    <source>
        <dbReference type="ARBA" id="ARBA00004221"/>
    </source>
</evidence>
<name>A0A8D0CT96_SANLU</name>
<evidence type="ECO:0000256" key="3">
    <source>
        <dbReference type="ARBA" id="ARBA00010993"/>
    </source>
</evidence>
<dbReference type="AlphaFoldDB" id="A0A8D0CT96"/>
<dbReference type="InterPro" id="IPR013769">
    <property type="entry name" value="Band3_cytoplasmic_dom"/>
</dbReference>
<keyword evidence="6 14" id="KW-0812">Transmembrane</keyword>
<dbReference type="InterPro" id="IPR003020">
    <property type="entry name" value="HCO3_transpt_euk"/>
</dbReference>
<evidence type="ECO:0000256" key="7">
    <source>
        <dbReference type="ARBA" id="ARBA00022989"/>
    </source>
</evidence>
<evidence type="ECO:0000256" key="4">
    <source>
        <dbReference type="ARBA" id="ARBA00022448"/>
    </source>
</evidence>
<keyword evidence="12" id="KW-0325">Glycoprotein</keyword>
<evidence type="ECO:0000256" key="8">
    <source>
        <dbReference type="ARBA" id="ARBA00023053"/>
    </source>
</evidence>
<dbReference type="Gene3D" id="3.40.930.10">
    <property type="entry name" value="Mannitol-specific EII, Chain A"/>
    <property type="match status" value="1"/>
</dbReference>
<feature type="transmembrane region" description="Helical" evidence="14">
    <location>
        <begin position="688"/>
        <end position="706"/>
    </location>
</feature>
<evidence type="ECO:0000256" key="2">
    <source>
        <dbReference type="ARBA" id="ARBA00004554"/>
    </source>
</evidence>
<feature type="region of interest" description="Disordered" evidence="15">
    <location>
        <begin position="1"/>
        <end position="22"/>
    </location>
</feature>
<evidence type="ECO:0000313" key="18">
    <source>
        <dbReference type="Ensembl" id="ENSSLUP00000009693.1"/>
    </source>
</evidence>
<dbReference type="GeneTree" id="ENSGT00940000157045"/>
<dbReference type="FunFam" id="1.10.287.570:FF:000001">
    <property type="entry name" value="Anion exchange protein"/>
    <property type="match status" value="1"/>
</dbReference>
<dbReference type="GO" id="GO:0008510">
    <property type="term" value="F:sodium:bicarbonate symporter activity"/>
    <property type="evidence" value="ECO:0007669"/>
    <property type="project" value="TreeGrafter"/>
</dbReference>
<feature type="transmembrane region" description="Helical" evidence="14">
    <location>
        <begin position="776"/>
        <end position="800"/>
    </location>
</feature>
<keyword evidence="13" id="KW-0739">Sodium transport</keyword>
<reference evidence="18" key="2">
    <citation type="submission" date="2025-09" db="UniProtKB">
        <authorList>
            <consortium name="Ensembl"/>
        </authorList>
    </citation>
    <scope>IDENTIFICATION</scope>
</reference>
<dbReference type="Ensembl" id="ENSSLUT00000010003.1">
    <property type="protein sequence ID" value="ENSSLUP00000009693.1"/>
    <property type="gene ID" value="ENSSLUG00000004278.1"/>
</dbReference>
<feature type="transmembrane region" description="Helical" evidence="14">
    <location>
        <begin position="446"/>
        <end position="468"/>
    </location>
</feature>
<dbReference type="GO" id="GO:0008509">
    <property type="term" value="F:monoatomic anion transmembrane transporter activity"/>
    <property type="evidence" value="ECO:0007669"/>
    <property type="project" value="InterPro"/>
</dbReference>
<dbReference type="PANTHER" id="PTHR11453">
    <property type="entry name" value="ANION EXCHANGE PROTEIN"/>
    <property type="match status" value="1"/>
</dbReference>
<accession>A0A8D0CT96</accession>